<reference evidence="1 2" key="1">
    <citation type="journal article" date="2024" name="BMC Genomics">
        <title>De novo assembly and annotation of Popillia japonica's genome with initial clues to its potential as an invasive pest.</title>
        <authorList>
            <person name="Cucini C."/>
            <person name="Boschi S."/>
            <person name="Funari R."/>
            <person name="Cardaioli E."/>
            <person name="Iannotti N."/>
            <person name="Marturano G."/>
            <person name="Paoli F."/>
            <person name="Bruttini M."/>
            <person name="Carapelli A."/>
            <person name="Frati F."/>
            <person name="Nardi F."/>
        </authorList>
    </citation>
    <scope>NUCLEOTIDE SEQUENCE [LARGE SCALE GENOMIC DNA]</scope>
    <source>
        <strain evidence="1">DMR45628</strain>
    </source>
</reference>
<evidence type="ECO:0000313" key="1">
    <source>
        <dbReference type="EMBL" id="KAK9745474.1"/>
    </source>
</evidence>
<comment type="caution">
    <text evidence="1">The sequence shown here is derived from an EMBL/GenBank/DDBJ whole genome shotgun (WGS) entry which is preliminary data.</text>
</comment>
<protein>
    <submittedName>
        <fullName evidence="1">Uncharacterized protein</fullName>
    </submittedName>
</protein>
<sequence length="148" mass="17614">METEFIEKFKIETILTRRLEWILENNRALHSNQWRSRKGKGTTEAANVVAKACKYQKSMWCRIQHFRMIYKNRYQPYKIGRPMALTTDDERKLVEGRVHWPYKIGRPMALTTDDERKLVEGRVHCAKQGYPLLSPDVRNVVYATTLWL</sequence>
<dbReference type="Proteomes" id="UP001458880">
    <property type="component" value="Unassembled WGS sequence"/>
</dbReference>
<dbReference type="AlphaFoldDB" id="A0AAW1MGZ5"/>
<keyword evidence="2" id="KW-1185">Reference proteome</keyword>
<evidence type="ECO:0000313" key="2">
    <source>
        <dbReference type="Proteomes" id="UP001458880"/>
    </source>
</evidence>
<name>A0AAW1MGZ5_POPJA</name>
<accession>A0AAW1MGZ5</accession>
<dbReference type="EMBL" id="JASPKY010000048">
    <property type="protein sequence ID" value="KAK9745474.1"/>
    <property type="molecule type" value="Genomic_DNA"/>
</dbReference>
<proteinExistence type="predicted"/>
<organism evidence="1 2">
    <name type="scientific">Popillia japonica</name>
    <name type="common">Japanese beetle</name>
    <dbReference type="NCBI Taxonomy" id="7064"/>
    <lineage>
        <taxon>Eukaryota</taxon>
        <taxon>Metazoa</taxon>
        <taxon>Ecdysozoa</taxon>
        <taxon>Arthropoda</taxon>
        <taxon>Hexapoda</taxon>
        <taxon>Insecta</taxon>
        <taxon>Pterygota</taxon>
        <taxon>Neoptera</taxon>
        <taxon>Endopterygota</taxon>
        <taxon>Coleoptera</taxon>
        <taxon>Polyphaga</taxon>
        <taxon>Scarabaeiformia</taxon>
        <taxon>Scarabaeidae</taxon>
        <taxon>Rutelinae</taxon>
        <taxon>Popillia</taxon>
    </lineage>
</organism>
<gene>
    <name evidence="1" type="ORF">QE152_g6888</name>
</gene>